<keyword evidence="3" id="KW-1185">Reference proteome</keyword>
<proteinExistence type="predicted"/>
<organism evidence="2 3">
    <name type="scientific">Fulvivirga lutea</name>
    <dbReference type="NCBI Taxonomy" id="2810512"/>
    <lineage>
        <taxon>Bacteria</taxon>
        <taxon>Pseudomonadati</taxon>
        <taxon>Bacteroidota</taxon>
        <taxon>Cytophagia</taxon>
        <taxon>Cytophagales</taxon>
        <taxon>Fulvivirgaceae</taxon>
        <taxon>Fulvivirga</taxon>
    </lineage>
</organism>
<sequence length="149" mass="17540">MKRLILVLITLATLSSCSNYYTFSERRTTSLTPDFVRLDVQLSDFDYLGKTEISISKREYLFGLVKRIDSVNNRVYNYRDVRRLKFTGPEDIKLQPEMQKAAYKVVDEYPDATYYIISSDYENTHKLFLGSRTLRTVEIQAFKYKVESN</sequence>
<dbReference type="Proteomes" id="UP000662783">
    <property type="component" value="Chromosome"/>
</dbReference>
<reference evidence="2" key="1">
    <citation type="submission" date="2021-02" db="EMBL/GenBank/DDBJ databases">
        <title>Fulvivirga sp. S481 isolated from sea water.</title>
        <authorList>
            <person name="Bae S.S."/>
            <person name="Baek K."/>
        </authorList>
    </citation>
    <scope>NUCLEOTIDE SEQUENCE</scope>
    <source>
        <strain evidence="2">S481</strain>
    </source>
</reference>
<dbReference type="PROSITE" id="PS51257">
    <property type="entry name" value="PROKAR_LIPOPROTEIN"/>
    <property type="match status" value="1"/>
</dbReference>
<evidence type="ECO:0000256" key="1">
    <source>
        <dbReference type="SAM" id="SignalP"/>
    </source>
</evidence>
<dbReference type="RefSeq" id="WP_205722138.1">
    <property type="nucleotide sequence ID" value="NZ_CP070608.1"/>
</dbReference>
<evidence type="ECO:0000313" key="3">
    <source>
        <dbReference type="Proteomes" id="UP000662783"/>
    </source>
</evidence>
<feature type="signal peptide" evidence="1">
    <location>
        <begin position="1"/>
        <end position="20"/>
    </location>
</feature>
<name>A0A975A0Q2_9BACT</name>
<dbReference type="AlphaFoldDB" id="A0A975A0Q2"/>
<protein>
    <submittedName>
        <fullName evidence="2">Uncharacterized protein</fullName>
    </submittedName>
</protein>
<dbReference type="EMBL" id="CP070608">
    <property type="protein sequence ID" value="QSE97629.1"/>
    <property type="molecule type" value="Genomic_DNA"/>
</dbReference>
<keyword evidence="1" id="KW-0732">Signal</keyword>
<gene>
    <name evidence="2" type="ORF">JR347_00645</name>
</gene>
<evidence type="ECO:0000313" key="2">
    <source>
        <dbReference type="EMBL" id="QSE97629.1"/>
    </source>
</evidence>
<feature type="chain" id="PRO_5037746595" evidence="1">
    <location>
        <begin position="21"/>
        <end position="149"/>
    </location>
</feature>
<dbReference type="KEGG" id="fuv:JR347_00645"/>
<accession>A0A975A0Q2</accession>